<dbReference type="Proteomes" id="UP000501690">
    <property type="component" value="Linkage Group LG7"/>
</dbReference>
<sequence length="85" mass="9430">MAERDSGLPEREQRWRERLTLFEENEELLTTWNGGATETNAEVGIVVGAVAMWYLCGTNQRLLWNPNDRNSVEGGSTVAGSMNGS</sequence>
<evidence type="ECO:0000313" key="1">
    <source>
        <dbReference type="EMBL" id="QCD99615.1"/>
    </source>
</evidence>
<reference evidence="1 2" key="1">
    <citation type="submission" date="2019-04" db="EMBL/GenBank/DDBJ databases">
        <title>An improved genome assembly and genetic linkage map for asparagus bean, Vigna unguiculata ssp. sesquipedialis.</title>
        <authorList>
            <person name="Xia Q."/>
            <person name="Zhang R."/>
            <person name="Dong Y."/>
        </authorList>
    </citation>
    <scope>NUCLEOTIDE SEQUENCE [LARGE SCALE GENOMIC DNA]</scope>
    <source>
        <tissue evidence="1">Leaf</tissue>
    </source>
</reference>
<evidence type="ECO:0000313" key="2">
    <source>
        <dbReference type="Proteomes" id="UP000501690"/>
    </source>
</evidence>
<proteinExistence type="predicted"/>
<dbReference type="AlphaFoldDB" id="A0A4D6ME31"/>
<accession>A0A4D6ME31</accession>
<organism evidence="1 2">
    <name type="scientific">Vigna unguiculata</name>
    <name type="common">Cowpea</name>
    <dbReference type="NCBI Taxonomy" id="3917"/>
    <lineage>
        <taxon>Eukaryota</taxon>
        <taxon>Viridiplantae</taxon>
        <taxon>Streptophyta</taxon>
        <taxon>Embryophyta</taxon>
        <taxon>Tracheophyta</taxon>
        <taxon>Spermatophyta</taxon>
        <taxon>Magnoliopsida</taxon>
        <taxon>eudicotyledons</taxon>
        <taxon>Gunneridae</taxon>
        <taxon>Pentapetalae</taxon>
        <taxon>rosids</taxon>
        <taxon>fabids</taxon>
        <taxon>Fabales</taxon>
        <taxon>Fabaceae</taxon>
        <taxon>Papilionoideae</taxon>
        <taxon>50 kb inversion clade</taxon>
        <taxon>NPAAA clade</taxon>
        <taxon>indigoferoid/millettioid clade</taxon>
        <taxon>Phaseoleae</taxon>
        <taxon>Vigna</taxon>
    </lineage>
</organism>
<dbReference type="EMBL" id="CP039351">
    <property type="protein sequence ID" value="QCD99615.1"/>
    <property type="molecule type" value="Genomic_DNA"/>
</dbReference>
<protein>
    <submittedName>
        <fullName evidence="1">Uncharacterized protein</fullName>
    </submittedName>
</protein>
<gene>
    <name evidence="1" type="ORF">DEO72_LG7g899</name>
</gene>
<name>A0A4D6ME31_VIGUN</name>
<keyword evidence="2" id="KW-1185">Reference proteome</keyword>